<protein>
    <submittedName>
        <fullName evidence="1">Uncharacterized protein</fullName>
    </submittedName>
</protein>
<organism evidence="1 2">
    <name type="scientific">Caerostris extrusa</name>
    <name type="common">Bark spider</name>
    <name type="synonym">Caerostris bankana</name>
    <dbReference type="NCBI Taxonomy" id="172846"/>
    <lineage>
        <taxon>Eukaryota</taxon>
        <taxon>Metazoa</taxon>
        <taxon>Ecdysozoa</taxon>
        <taxon>Arthropoda</taxon>
        <taxon>Chelicerata</taxon>
        <taxon>Arachnida</taxon>
        <taxon>Araneae</taxon>
        <taxon>Araneomorphae</taxon>
        <taxon>Entelegynae</taxon>
        <taxon>Araneoidea</taxon>
        <taxon>Araneidae</taxon>
        <taxon>Caerostris</taxon>
    </lineage>
</organism>
<proteinExistence type="predicted"/>
<comment type="caution">
    <text evidence="1">The sequence shown here is derived from an EMBL/GenBank/DDBJ whole genome shotgun (WGS) entry which is preliminary data.</text>
</comment>
<name>A0AAV4MD00_CAEEX</name>
<evidence type="ECO:0000313" key="2">
    <source>
        <dbReference type="Proteomes" id="UP001054945"/>
    </source>
</evidence>
<evidence type="ECO:0000313" key="1">
    <source>
        <dbReference type="EMBL" id="GIX70165.1"/>
    </source>
</evidence>
<sequence length="91" mass="10116">MMKPSWKGAVSLESTSSPNPIRVIGKVLILTAQYIPLHWLQSLASNELNIELGMGLFPSLKQICLFFLLLGGKTCLQCYATGCNCVMWLRK</sequence>
<keyword evidence="2" id="KW-1185">Reference proteome</keyword>
<gene>
    <name evidence="1" type="ORF">CEXT_772531</name>
</gene>
<accession>A0AAV4MD00</accession>
<dbReference type="EMBL" id="BPLR01019654">
    <property type="protein sequence ID" value="GIX70165.1"/>
    <property type="molecule type" value="Genomic_DNA"/>
</dbReference>
<dbReference type="AlphaFoldDB" id="A0AAV4MD00"/>
<reference evidence="1 2" key="1">
    <citation type="submission" date="2021-06" db="EMBL/GenBank/DDBJ databases">
        <title>Caerostris extrusa draft genome.</title>
        <authorList>
            <person name="Kono N."/>
            <person name="Arakawa K."/>
        </authorList>
    </citation>
    <scope>NUCLEOTIDE SEQUENCE [LARGE SCALE GENOMIC DNA]</scope>
</reference>
<dbReference type="Proteomes" id="UP001054945">
    <property type="component" value="Unassembled WGS sequence"/>
</dbReference>